<organism evidence="1">
    <name type="scientific">uncultured Caudovirales phage</name>
    <dbReference type="NCBI Taxonomy" id="2100421"/>
    <lineage>
        <taxon>Viruses</taxon>
        <taxon>Duplodnaviria</taxon>
        <taxon>Heunggongvirae</taxon>
        <taxon>Uroviricota</taxon>
        <taxon>Caudoviricetes</taxon>
        <taxon>Peduoviridae</taxon>
        <taxon>Maltschvirus</taxon>
        <taxon>Maltschvirus maltsch</taxon>
    </lineage>
</organism>
<proteinExistence type="predicted"/>
<dbReference type="EMBL" id="LR798428">
    <property type="protein sequence ID" value="CAB5230885.1"/>
    <property type="molecule type" value="Genomic_DNA"/>
</dbReference>
<evidence type="ECO:0000313" key="4">
    <source>
        <dbReference type="EMBL" id="CAB5230885.1"/>
    </source>
</evidence>
<sequence length="156" mass="17574">MGYYVSGSGDVRIAKEKLDDAYEALMKLNDVPDDKKNGGSFSGGGRTASWFSWMPQDLTTIPDAKAVFDRLGFDTQYEDDGGLLVMSYDNKTGQEGVFFAAAAPFIKDESEFYWTGEDGIQYKWEFRDGKMMWLDGQVAYTNARPYGLEQALREYA</sequence>
<evidence type="ECO:0000313" key="2">
    <source>
        <dbReference type="EMBL" id="CAB4184505.1"/>
    </source>
</evidence>
<evidence type="ECO:0000313" key="3">
    <source>
        <dbReference type="EMBL" id="CAB4192655.1"/>
    </source>
</evidence>
<name>A0A6J5PQZ3_9CAUD</name>
<dbReference type="EMBL" id="LR797185">
    <property type="protein sequence ID" value="CAB4192655.1"/>
    <property type="molecule type" value="Genomic_DNA"/>
</dbReference>
<dbReference type="EMBL" id="LR796919">
    <property type="protein sequence ID" value="CAB4174103.1"/>
    <property type="molecule type" value="Genomic_DNA"/>
</dbReference>
<dbReference type="EMBL" id="LR797071">
    <property type="protein sequence ID" value="CAB4184505.1"/>
    <property type="molecule type" value="Genomic_DNA"/>
</dbReference>
<evidence type="ECO:0000313" key="1">
    <source>
        <dbReference type="EMBL" id="CAB4174103.1"/>
    </source>
</evidence>
<protein>
    <submittedName>
        <fullName evidence="1">Uncharacterized protein</fullName>
    </submittedName>
</protein>
<reference evidence="1" key="1">
    <citation type="submission" date="2020-05" db="EMBL/GenBank/DDBJ databases">
        <authorList>
            <person name="Chiriac C."/>
            <person name="Salcher M."/>
            <person name="Ghai R."/>
            <person name="Kavagutti S V."/>
        </authorList>
    </citation>
    <scope>NUCLEOTIDE SEQUENCE</scope>
</reference>
<accession>A0A6J5PQZ3</accession>
<gene>
    <name evidence="2" type="ORF">UFOVP1131_10</name>
    <name evidence="3" type="ORF">UFOVP1245_52</name>
    <name evidence="4" type="ORF">UFOVP1582_2</name>
    <name evidence="1" type="ORF">UFOVP966_24</name>
</gene>